<dbReference type="Proteomes" id="UP001187192">
    <property type="component" value="Unassembled WGS sequence"/>
</dbReference>
<protein>
    <submittedName>
        <fullName evidence="2">Uncharacterized protein</fullName>
    </submittedName>
</protein>
<dbReference type="PANTHER" id="PTHR33240:SF15">
    <property type="entry name" value="GAG-PRO-LIKE PROTEIN"/>
    <property type="match status" value="1"/>
</dbReference>
<comment type="caution">
    <text evidence="2">The sequence shown here is derived from an EMBL/GenBank/DDBJ whole genome shotgun (WGS) entry which is preliminary data.</text>
</comment>
<sequence>MCLVEELTQKHNENQTLRSQLAAIMTQATYSYYYNPYAGYSLGASARGWQQATPYYTQGMRATAHSSQPRGSNAASFHAGEHLNSERSTNIDTTSARIQFPEKHNPNSKINTKITIAARRVRETPLTKQITSTPTPKFGSVSFPRYRPTIQDAMHRAKGFIELEEENERVERELTRTREEIAKAREERERTMRRDISESSLLTREEKHMDSTTSQKSEKSFSKLRIHHHRCQFERPSMSSAGDNPGKHLITFHSNEATNLSRPHDDALVFTLSVSNYEVNRILVDYGSSVDVIFLLTL</sequence>
<organism evidence="2 3">
    <name type="scientific">Ficus carica</name>
    <name type="common">Common fig</name>
    <dbReference type="NCBI Taxonomy" id="3494"/>
    <lineage>
        <taxon>Eukaryota</taxon>
        <taxon>Viridiplantae</taxon>
        <taxon>Streptophyta</taxon>
        <taxon>Embryophyta</taxon>
        <taxon>Tracheophyta</taxon>
        <taxon>Spermatophyta</taxon>
        <taxon>Magnoliopsida</taxon>
        <taxon>eudicotyledons</taxon>
        <taxon>Gunneridae</taxon>
        <taxon>Pentapetalae</taxon>
        <taxon>rosids</taxon>
        <taxon>fabids</taxon>
        <taxon>Rosales</taxon>
        <taxon>Moraceae</taxon>
        <taxon>Ficeae</taxon>
        <taxon>Ficus</taxon>
    </lineage>
</organism>
<feature type="region of interest" description="Disordered" evidence="1">
    <location>
        <begin position="185"/>
        <end position="221"/>
    </location>
</feature>
<proteinExistence type="predicted"/>
<dbReference type="AlphaFoldDB" id="A0AA88EDF7"/>
<evidence type="ECO:0000256" key="1">
    <source>
        <dbReference type="SAM" id="MobiDB-lite"/>
    </source>
</evidence>
<accession>A0AA88EDF7</accession>
<keyword evidence="3" id="KW-1185">Reference proteome</keyword>
<reference evidence="2" key="1">
    <citation type="submission" date="2023-07" db="EMBL/GenBank/DDBJ databases">
        <title>draft genome sequence of fig (Ficus carica).</title>
        <authorList>
            <person name="Takahashi T."/>
            <person name="Nishimura K."/>
        </authorList>
    </citation>
    <scope>NUCLEOTIDE SEQUENCE</scope>
</reference>
<name>A0AA88EDF7_FICCA</name>
<dbReference type="EMBL" id="BTGU01000430">
    <property type="protein sequence ID" value="GMN67289.1"/>
    <property type="molecule type" value="Genomic_DNA"/>
</dbReference>
<feature type="compositionally biased region" description="Polar residues" evidence="1">
    <location>
        <begin position="64"/>
        <end position="75"/>
    </location>
</feature>
<gene>
    <name evidence="2" type="ORF">TIFTF001_036351</name>
</gene>
<dbReference type="PANTHER" id="PTHR33240">
    <property type="entry name" value="OS08G0508500 PROTEIN"/>
    <property type="match status" value="1"/>
</dbReference>
<feature type="region of interest" description="Disordered" evidence="1">
    <location>
        <begin position="64"/>
        <end position="85"/>
    </location>
</feature>
<evidence type="ECO:0000313" key="2">
    <source>
        <dbReference type="EMBL" id="GMN67289.1"/>
    </source>
</evidence>
<evidence type="ECO:0000313" key="3">
    <source>
        <dbReference type="Proteomes" id="UP001187192"/>
    </source>
</evidence>